<evidence type="ECO:0000256" key="3">
    <source>
        <dbReference type="ARBA" id="ARBA00022448"/>
    </source>
</evidence>
<evidence type="ECO:0000256" key="6">
    <source>
        <dbReference type="ARBA" id="ARBA00022692"/>
    </source>
</evidence>
<dbReference type="HOGENOM" id="CLU_033621_1_3_11"/>
<evidence type="ECO:0000256" key="7">
    <source>
        <dbReference type="ARBA" id="ARBA00022989"/>
    </source>
</evidence>
<dbReference type="PANTHER" id="PTHR30425:SF1">
    <property type="entry name" value="PHOSPHATE TRANSPORT SYSTEM PERMEASE PROTEIN PSTC"/>
    <property type="match status" value="1"/>
</dbReference>
<dbReference type="InterPro" id="IPR051124">
    <property type="entry name" value="Phosphate_Transport_Permease"/>
</dbReference>
<dbReference type="eggNOG" id="COG0573">
    <property type="taxonomic scope" value="Bacteria"/>
</dbReference>
<keyword evidence="6 9" id="KW-0812">Transmembrane</keyword>
<evidence type="ECO:0000256" key="5">
    <source>
        <dbReference type="ARBA" id="ARBA00022592"/>
    </source>
</evidence>
<evidence type="ECO:0000256" key="2">
    <source>
        <dbReference type="ARBA" id="ARBA00007069"/>
    </source>
</evidence>
<dbReference type="GO" id="GO:0006817">
    <property type="term" value="P:phosphate ion transport"/>
    <property type="evidence" value="ECO:0007669"/>
    <property type="project" value="UniProtKB-KW"/>
</dbReference>
<evidence type="ECO:0000259" key="11">
    <source>
        <dbReference type="PROSITE" id="PS50928"/>
    </source>
</evidence>
<dbReference type="PANTHER" id="PTHR30425">
    <property type="entry name" value="PHOSPHATE TRANSPORT SYSTEM PERMEASE PROTEIN PST"/>
    <property type="match status" value="1"/>
</dbReference>
<evidence type="ECO:0000313" key="13">
    <source>
        <dbReference type="EMBL" id="ORX05438.1"/>
    </source>
</evidence>
<evidence type="ECO:0000313" key="12">
    <source>
        <dbReference type="EMBL" id="CDO91634.1"/>
    </source>
</evidence>
<dbReference type="EMBL" id="HG964448">
    <property type="protein sequence ID" value="CDO91634.1"/>
    <property type="molecule type" value="Genomic_DNA"/>
</dbReference>
<keyword evidence="8 9" id="KW-0472">Membrane</keyword>
<dbReference type="InterPro" id="IPR011864">
    <property type="entry name" value="Phosphate_PstC"/>
</dbReference>
<dbReference type="NCBIfam" id="TIGR02138">
    <property type="entry name" value="phosphate_pstC"/>
    <property type="match status" value="1"/>
</dbReference>
<dbReference type="EMBL" id="LQPY01000014">
    <property type="protein sequence ID" value="ORX05438.1"/>
    <property type="molecule type" value="Genomic_DNA"/>
</dbReference>
<evidence type="ECO:0000256" key="1">
    <source>
        <dbReference type="ARBA" id="ARBA00004651"/>
    </source>
</evidence>
<dbReference type="RefSeq" id="WP_051641740.1">
    <property type="nucleotide sequence ID" value="NZ_HG964448.1"/>
</dbReference>
<keyword evidence="14" id="KW-1185">Reference proteome</keyword>
<feature type="domain" description="ABC transmembrane type-1" evidence="11">
    <location>
        <begin position="105"/>
        <end position="333"/>
    </location>
</feature>
<dbReference type="Proteomes" id="UP000028880">
    <property type="component" value="Unassembled WGS sequence"/>
</dbReference>
<dbReference type="OrthoDB" id="9785113at2"/>
<feature type="transmembrane region" description="Helical" evidence="9">
    <location>
        <begin position="101"/>
        <end position="130"/>
    </location>
</feature>
<feature type="transmembrane region" description="Helical" evidence="9">
    <location>
        <begin position="271"/>
        <end position="290"/>
    </location>
</feature>
<keyword evidence="7 9" id="KW-1133">Transmembrane helix</keyword>
<evidence type="ECO:0000256" key="10">
    <source>
        <dbReference type="RuleBase" id="RU363054"/>
    </source>
</evidence>
<keyword evidence="3 9" id="KW-0813">Transport</keyword>
<reference evidence="12" key="1">
    <citation type="journal article" date="2014" name="Genome Announc.">
        <title>Draft Genome Sequence of Mycobacterium triplex DSM 44626.</title>
        <authorList>
            <person name="Sassi M."/>
            <person name="Croce O."/>
            <person name="Robert C."/>
            <person name="Raoult D."/>
            <person name="Drancourt M."/>
        </authorList>
    </citation>
    <scope>NUCLEOTIDE SEQUENCE [LARGE SCALE GENOMIC DNA]</scope>
    <source>
        <strain evidence="12">DSM 44626</strain>
    </source>
</reference>
<dbReference type="CDD" id="cd06261">
    <property type="entry name" value="TM_PBP2"/>
    <property type="match status" value="1"/>
</dbReference>
<dbReference type="Gene3D" id="1.10.3720.10">
    <property type="entry name" value="MetI-like"/>
    <property type="match status" value="1"/>
</dbReference>
<dbReference type="GO" id="GO:0005315">
    <property type="term" value="F:phosphate transmembrane transporter activity"/>
    <property type="evidence" value="ECO:0007669"/>
    <property type="project" value="InterPro"/>
</dbReference>
<keyword evidence="5 10" id="KW-0592">Phosphate transport</keyword>
<dbReference type="Pfam" id="PF00528">
    <property type="entry name" value="BPD_transp_1"/>
    <property type="match status" value="1"/>
</dbReference>
<evidence type="ECO:0000313" key="14">
    <source>
        <dbReference type="Proteomes" id="UP000193710"/>
    </source>
</evidence>
<feature type="transmembrane region" description="Helical" evidence="9">
    <location>
        <begin position="43"/>
        <end position="64"/>
    </location>
</feature>
<dbReference type="AlphaFoldDB" id="A0A024K721"/>
<reference evidence="13 14" key="3">
    <citation type="submission" date="2016-01" db="EMBL/GenBank/DDBJ databases">
        <title>The new phylogeny of the genus Mycobacterium.</title>
        <authorList>
            <person name="Tarcisio F."/>
            <person name="Conor M."/>
            <person name="Antonella G."/>
            <person name="Elisabetta G."/>
            <person name="Giulia F.S."/>
            <person name="Sara T."/>
            <person name="Anna F."/>
            <person name="Clotilde B."/>
            <person name="Roberto B."/>
            <person name="Veronica D.S."/>
            <person name="Fabio R."/>
            <person name="Monica P."/>
            <person name="Olivier J."/>
            <person name="Enrico T."/>
            <person name="Nicola S."/>
        </authorList>
    </citation>
    <scope>NUCLEOTIDE SEQUENCE [LARGE SCALE GENOMIC DNA]</scope>
    <source>
        <strain evidence="13 14">DSM 44626</strain>
    </source>
</reference>
<organism evidence="12">
    <name type="scientific">Mycobacterium triplex</name>
    <dbReference type="NCBI Taxonomy" id="47839"/>
    <lineage>
        <taxon>Bacteria</taxon>
        <taxon>Bacillati</taxon>
        <taxon>Actinomycetota</taxon>
        <taxon>Actinomycetes</taxon>
        <taxon>Mycobacteriales</taxon>
        <taxon>Mycobacteriaceae</taxon>
        <taxon>Mycobacterium</taxon>
        <taxon>Mycobacterium simiae complex</taxon>
    </lineage>
</organism>
<accession>A0A024K721</accession>
<dbReference type="STRING" id="47839.BN973_06043"/>
<dbReference type="SUPFAM" id="SSF161098">
    <property type="entry name" value="MetI-like"/>
    <property type="match status" value="1"/>
</dbReference>
<dbReference type="InterPro" id="IPR035906">
    <property type="entry name" value="MetI-like_sf"/>
</dbReference>
<comment type="subcellular location">
    <subcellularLocation>
        <location evidence="1 9">Cell membrane</location>
        <topology evidence="1 9">Multi-pass membrane protein</topology>
    </subcellularLocation>
</comment>
<comment type="function">
    <text evidence="10">Part of the binding-protein-dependent transport system for phosphate; probably responsible for the translocation of the substrate across the membrane.</text>
</comment>
<evidence type="ECO:0000256" key="8">
    <source>
        <dbReference type="ARBA" id="ARBA00023136"/>
    </source>
</evidence>
<sequence length="345" mass="36347">MRARTTDNGAAVAMPRAFSPGAPVKRPFHFFARHRGDAMFRSLTACAAVFIVLTLAGTALYLLLRAWPALSHYGLGSFLTSDRWAPSEATAASTHPNPYGILQFIIGTLITSAIALLIAVPISVALALYITDVAPQRLRRALSSLVDLLAAIPSVVYGFWGVFALLPAITPLGNALTRLSVIPLLGGVFRGPFFGYSVFSASVVLAIMVLPIVTAICREVFATAPAAEKEAALALGATRWEMLRLAVLPRSRAGITGAAILGLGRAFGETIAVTMLIGNNVLSIATSIFSQGATMPSVIANEFTEANQPYHLDALFVVAAALLVVSLLVNVIGKRVVSRAGEHIA</sequence>
<feature type="transmembrane region" description="Helical" evidence="9">
    <location>
        <begin position="142"/>
        <end position="169"/>
    </location>
</feature>
<dbReference type="Proteomes" id="UP000193710">
    <property type="component" value="Unassembled WGS sequence"/>
</dbReference>
<dbReference type="GO" id="GO:0005886">
    <property type="term" value="C:plasma membrane"/>
    <property type="evidence" value="ECO:0007669"/>
    <property type="project" value="UniProtKB-SubCell"/>
</dbReference>
<comment type="similarity">
    <text evidence="2 10">Belongs to the binding-protein-dependent transport system permease family. CysTW subfamily.</text>
</comment>
<evidence type="ECO:0000256" key="9">
    <source>
        <dbReference type="RuleBase" id="RU363032"/>
    </source>
</evidence>
<keyword evidence="4 10" id="KW-1003">Cell membrane</keyword>
<evidence type="ECO:0000256" key="4">
    <source>
        <dbReference type="ARBA" id="ARBA00022475"/>
    </source>
</evidence>
<feature type="transmembrane region" description="Helical" evidence="9">
    <location>
        <begin position="193"/>
        <end position="213"/>
    </location>
</feature>
<reference evidence="12" key="2">
    <citation type="submission" date="2014-04" db="EMBL/GenBank/DDBJ databases">
        <authorList>
            <person name="Xu Y.W."/>
            <person name="Yang Q."/>
        </authorList>
    </citation>
    <scope>NUCLEOTIDE SEQUENCE</scope>
    <source>
        <strain evidence="12">DSM 44626</strain>
    </source>
</reference>
<feature type="transmembrane region" description="Helical" evidence="9">
    <location>
        <begin position="310"/>
        <end position="332"/>
    </location>
</feature>
<gene>
    <name evidence="13" type="ORF">AWC29_11415</name>
    <name evidence="12" type="ORF">BN973_06043</name>
</gene>
<protein>
    <recommendedName>
        <fullName evidence="10">Phosphate transport system permease protein</fullName>
    </recommendedName>
</protein>
<dbReference type="InterPro" id="IPR000515">
    <property type="entry name" value="MetI-like"/>
</dbReference>
<proteinExistence type="inferred from homology"/>
<name>A0A024K721_9MYCO</name>
<dbReference type="PROSITE" id="PS50928">
    <property type="entry name" value="ABC_TM1"/>
    <property type="match status" value="1"/>
</dbReference>